<evidence type="ECO:0000313" key="3">
    <source>
        <dbReference type="EMBL" id="RHH75182.1"/>
    </source>
</evidence>
<keyword evidence="1" id="KW-0175">Coiled coil</keyword>
<evidence type="ECO:0008006" key="5">
    <source>
        <dbReference type="Google" id="ProtNLM"/>
    </source>
</evidence>
<keyword evidence="2" id="KW-0812">Transmembrane</keyword>
<accession>A0A414XMQ4</accession>
<sequence>MSHINYCINNINILNDKNGVYVTALDIYTKNNNKKLANIYRNAILDFGNITSKRYALENLLKEITSKDAITNKYFKKFTLYNDSVQKLKNCEATKKAEQLYQYNLKERENTKLKAKNHFKNISIIIAFFFLIIIFFSFQMKIKNMKQEQELLKLKIDKLKQLEKLAELKTQAKLNSEQNSIGTSKIQNTINKEIKEGTYKLSEEGWRNLKILINSTYPEFDKNLEAFLCTNPVEYKICLMIKLGVTPSNIAKFVNVTKEAITASRRRMYIKVFKKKGTPSDWDKVILSL</sequence>
<dbReference type="AlphaFoldDB" id="A0A414XMQ4"/>
<keyword evidence="2" id="KW-1133">Transmembrane helix</keyword>
<feature type="coiled-coil region" evidence="1">
    <location>
        <begin position="142"/>
        <end position="179"/>
    </location>
</feature>
<proteinExistence type="predicted"/>
<evidence type="ECO:0000313" key="4">
    <source>
        <dbReference type="Proteomes" id="UP000284548"/>
    </source>
</evidence>
<name>A0A414XMQ4_9BACT</name>
<evidence type="ECO:0000256" key="1">
    <source>
        <dbReference type="SAM" id="Coils"/>
    </source>
</evidence>
<evidence type="ECO:0000256" key="2">
    <source>
        <dbReference type="SAM" id="Phobius"/>
    </source>
</evidence>
<organism evidence="3 4">
    <name type="scientific">Segatella copri</name>
    <dbReference type="NCBI Taxonomy" id="165179"/>
    <lineage>
        <taxon>Bacteria</taxon>
        <taxon>Pseudomonadati</taxon>
        <taxon>Bacteroidota</taxon>
        <taxon>Bacteroidia</taxon>
        <taxon>Bacteroidales</taxon>
        <taxon>Prevotellaceae</taxon>
        <taxon>Segatella</taxon>
    </lineage>
</organism>
<dbReference type="EMBL" id="QRKB01000072">
    <property type="protein sequence ID" value="RHH75182.1"/>
    <property type="molecule type" value="Genomic_DNA"/>
</dbReference>
<reference evidence="3 4" key="1">
    <citation type="submission" date="2018-08" db="EMBL/GenBank/DDBJ databases">
        <title>A genome reference for cultivated species of the human gut microbiota.</title>
        <authorList>
            <person name="Zou Y."/>
            <person name="Xue W."/>
            <person name="Luo G."/>
        </authorList>
    </citation>
    <scope>NUCLEOTIDE SEQUENCE [LARGE SCALE GENOMIC DNA]</scope>
    <source>
        <strain evidence="3 4">AM16-54</strain>
    </source>
</reference>
<gene>
    <name evidence="3" type="ORF">DW192_15555</name>
</gene>
<dbReference type="Proteomes" id="UP000284548">
    <property type="component" value="Unassembled WGS sequence"/>
</dbReference>
<protein>
    <recommendedName>
        <fullName evidence="5">Tetratricopeptide repeat protein</fullName>
    </recommendedName>
</protein>
<feature type="transmembrane region" description="Helical" evidence="2">
    <location>
        <begin position="122"/>
        <end position="140"/>
    </location>
</feature>
<comment type="caution">
    <text evidence="3">The sequence shown here is derived from an EMBL/GenBank/DDBJ whole genome shotgun (WGS) entry which is preliminary data.</text>
</comment>
<keyword evidence="2" id="KW-0472">Membrane</keyword>